<gene>
    <name evidence="4" type="ORF">Cadr_000006942</name>
</gene>
<dbReference type="UniPathway" id="UPA00143"/>
<evidence type="ECO:0000256" key="2">
    <source>
        <dbReference type="SAM" id="SignalP"/>
    </source>
</evidence>
<comment type="caution">
    <text evidence="4">The sequence shown here is derived from an EMBL/GenBank/DDBJ whole genome shotgun (WGS) entry which is preliminary data.</text>
</comment>
<evidence type="ECO:0000313" key="5">
    <source>
        <dbReference type="Proteomes" id="UP000299084"/>
    </source>
</evidence>
<evidence type="ECO:0000259" key="3">
    <source>
        <dbReference type="Pfam" id="PF18995"/>
    </source>
</evidence>
<dbReference type="EC" id="2.3.2.27" evidence="1"/>
<feature type="chain" id="PRO_5024369135" description="E3 ubiquitin-protein ligase" evidence="2">
    <location>
        <begin position="21"/>
        <end position="206"/>
    </location>
</feature>
<proteinExistence type="inferred from homology"/>
<dbReference type="AlphaFoldDB" id="A0A5N4E7Z3"/>
<sequence>HFTCIVKVLFTLLYTQALVAVSVKCNEEDRLAQLLGLLNPWKNTYKTSAYLSSESPAFFSTTFLGKIYLAARPCLSKSQDGNYHTYYSCLRIITPSSSTTTEKPVVSAPRFLKILPFALFVHSQNCGAGTGIFLLINASVIIIIRGHRFCLWGSVYLDAHGEEDRDLRRGKPLYICKERYKVLEQQWISHTFDHINKRWGPHYNGL</sequence>
<reference evidence="4 5" key="1">
    <citation type="journal article" date="2019" name="Mol. Ecol. Resour.">
        <title>Improving Illumina assemblies with Hi-C and long reads: an example with the North African dromedary.</title>
        <authorList>
            <person name="Elbers J.P."/>
            <person name="Rogers M.F."/>
            <person name="Perelman P.L."/>
            <person name="Proskuryakova A.A."/>
            <person name="Serdyukova N.A."/>
            <person name="Johnson W.E."/>
            <person name="Horin P."/>
            <person name="Corander J."/>
            <person name="Murphy D."/>
            <person name="Burger P.A."/>
        </authorList>
    </citation>
    <scope>NUCLEOTIDE SEQUENCE [LARGE SCALE GENOMIC DNA]</scope>
    <source>
        <strain evidence="4">Drom800</strain>
        <tissue evidence="4">Blood</tissue>
    </source>
</reference>
<dbReference type="EMBL" id="JWIN03000005">
    <property type="protein sequence ID" value="KAB1279146.1"/>
    <property type="molecule type" value="Genomic_DNA"/>
</dbReference>
<keyword evidence="1" id="KW-0863">Zinc-finger</keyword>
<dbReference type="Pfam" id="PF18995">
    <property type="entry name" value="PRT6_C"/>
    <property type="match status" value="1"/>
</dbReference>
<dbReference type="PANTHER" id="PTHR21497">
    <property type="entry name" value="UBIQUITIN LIGASE E3 ALPHA-RELATED"/>
    <property type="match status" value="1"/>
</dbReference>
<dbReference type="GO" id="GO:0061630">
    <property type="term" value="F:ubiquitin protein ligase activity"/>
    <property type="evidence" value="ECO:0007669"/>
    <property type="project" value="UniProtKB-UniRule"/>
</dbReference>
<name>A0A5N4E7Z3_CAMDR</name>
<dbReference type="PANTHER" id="PTHR21497:SF39">
    <property type="entry name" value="E3 UBIQUITIN-PROTEIN LIGASE UBR3"/>
    <property type="match status" value="1"/>
</dbReference>
<organism evidence="4 5">
    <name type="scientific">Camelus dromedarius</name>
    <name type="common">Dromedary</name>
    <name type="synonym">Arabian camel</name>
    <dbReference type="NCBI Taxonomy" id="9838"/>
    <lineage>
        <taxon>Eukaryota</taxon>
        <taxon>Metazoa</taxon>
        <taxon>Chordata</taxon>
        <taxon>Craniata</taxon>
        <taxon>Vertebrata</taxon>
        <taxon>Euteleostomi</taxon>
        <taxon>Mammalia</taxon>
        <taxon>Eutheria</taxon>
        <taxon>Laurasiatheria</taxon>
        <taxon>Artiodactyla</taxon>
        <taxon>Tylopoda</taxon>
        <taxon>Camelidae</taxon>
        <taxon>Camelus</taxon>
    </lineage>
</organism>
<dbReference type="InterPro" id="IPR044046">
    <property type="entry name" value="E3_ligase_UBR-like_C"/>
</dbReference>
<evidence type="ECO:0000256" key="1">
    <source>
        <dbReference type="RuleBase" id="RU366018"/>
    </source>
</evidence>
<keyword evidence="1" id="KW-0833">Ubl conjugation pathway</keyword>
<dbReference type="GO" id="GO:0008270">
    <property type="term" value="F:zinc ion binding"/>
    <property type="evidence" value="ECO:0007669"/>
    <property type="project" value="UniProtKB-UniRule"/>
</dbReference>
<keyword evidence="1" id="KW-0808">Transferase</keyword>
<comment type="catalytic activity">
    <reaction evidence="1">
        <text>S-ubiquitinyl-[E2 ubiquitin-conjugating enzyme]-L-cysteine + [acceptor protein]-L-lysine = [E2 ubiquitin-conjugating enzyme]-L-cysteine + N(6)-ubiquitinyl-[acceptor protein]-L-lysine.</text>
        <dbReference type="EC" id="2.3.2.27"/>
    </reaction>
</comment>
<keyword evidence="2" id="KW-0732">Signal</keyword>
<comment type="similarity">
    <text evidence="1">Belongs to the E3 ubiquitin-protein ligase UBR1-like family.</text>
</comment>
<keyword evidence="1" id="KW-0862">Zinc</keyword>
<comment type="pathway">
    <text evidence="1">Protein modification; protein ubiquitination.</text>
</comment>
<dbReference type="GO" id="GO:0016567">
    <property type="term" value="P:protein ubiquitination"/>
    <property type="evidence" value="ECO:0007669"/>
    <property type="project" value="UniProtKB-UniRule"/>
</dbReference>
<dbReference type="InterPro" id="IPR039164">
    <property type="entry name" value="UBR1-like"/>
</dbReference>
<keyword evidence="5" id="KW-1185">Reference proteome</keyword>
<dbReference type="GO" id="GO:0071596">
    <property type="term" value="P:ubiquitin-dependent protein catabolic process via the N-end rule pathway"/>
    <property type="evidence" value="ECO:0007669"/>
    <property type="project" value="UniProtKB-UniRule"/>
</dbReference>
<feature type="signal peptide" evidence="2">
    <location>
        <begin position="1"/>
        <end position="20"/>
    </location>
</feature>
<accession>A0A5N4E7Z3</accession>
<comment type="function">
    <text evidence="1">Ubiquitin ligase protein which is a component of the N-end rule pathway. Recognizes and binds to proteins bearing specific N-terminal residues that are destabilizing according to the N-end rule, leading to their ubiquitination and subsequent degradation.</text>
</comment>
<protein>
    <recommendedName>
        <fullName evidence="1">E3 ubiquitin-protein ligase</fullName>
        <ecNumber evidence="1">2.3.2.27</ecNumber>
    </recommendedName>
</protein>
<dbReference type="Proteomes" id="UP000299084">
    <property type="component" value="Unassembled WGS sequence"/>
</dbReference>
<feature type="non-terminal residue" evidence="4">
    <location>
        <position position="1"/>
    </location>
</feature>
<feature type="domain" description="E3 ubiquitin-protein ligase UBR-like C-terminal" evidence="3">
    <location>
        <begin position="122"/>
        <end position="189"/>
    </location>
</feature>
<evidence type="ECO:0000313" key="4">
    <source>
        <dbReference type="EMBL" id="KAB1279146.1"/>
    </source>
</evidence>
<keyword evidence="1" id="KW-0479">Metal-binding</keyword>
<dbReference type="GO" id="GO:0000151">
    <property type="term" value="C:ubiquitin ligase complex"/>
    <property type="evidence" value="ECO:0007669"/>
    <property type="project" value="TreeGrafter"/>
</dbReference>
<dbReference type="GO" id="GO:0005737">
    <property type="term" value="C:cytoplasm"/>
    <property type="evidence" value="ECO:0007669"/>
    <property type="project" value="TreeGrafter"/>
</dbReference>